<evidence type="ECO:0000313" key="1">
    <source>
        <dbReference type="EMBL" id="KAG8000316.1"/>
    </source>
</evidence>
<name>A0ACB7EES0_NIBAL</name>
<evidence type="ECO:0000313" key="2">
    <source>
        <dbReference type="Proteomes" id="UP000805704"/>
    </source>
</evidence>
<sequence length="754" mass="85509">MQTDGQRGDGDVYALLSNSMARLPYCVRMREIVPLKWLVAMTLTSDSKVTIYQLLSEEMQQNHNVEELFSEEMQQNHNVEELFSEEMELDHVAEEPSTVDQRNRHNIDVATRAALTPIVSMYFDMITPTQWTLLSAGILSPDLEKTLSEMITHITNKLCKDLVCTTLVTCKGLGYISEEALQTVLNMFNLQTEDSLPGSFEEVLNVPAEECLENLTQLIQQEVSENLMDWVTEETDENNPKEINFPMSTLPQMILSVTTYLKKVAAKLEPPSLRVCCSPDSRKSEALDKCGSHQSDDVPAPNLSDTLDDILAQHSDLKLDLEEKETHSDVCFHSPDEWSPEPCCNMDGLFQSVKDFFTRPVLTTDKTGFALALKRHIFCNFANKKFVKMFEDIKSAIKQTGKVASLPQGVSDEKTKEEYVLAENTLPAWKSEPCIGGRATPVVDMRKVHLGIIQNRSDALRHIHGQHVGPATNGQCIREKINAEIHMFSKDLANKFYGHLMGGHIYKIPMTGMGRSLSDSVVYRVRRLEDSMLHHCSPEVLYNITEHFMVKFLNDLNIFWMDDKVRHAEEVSAQNQIRDTQTPRVSPFEPIDTEECEQEPELSLSLESEEEDDMERLPTTSSLVNSVIYSLLMIIIKKAPRKTKRLVENMDIFSIISRLSEVVKGEIINPVSFRQMKKRNKAVIKGLIKDFGSEKKMIAALLLNDGSFDAAVVKQFKIRQNRPTQKNPVSRFFLALGKTLAIPFRMCIECSSDD</sequence>
<reference evidence="1" key="1">
    <citation type="submission" date="2020-04" db="EMBL/GenBank/DDBJ databases">
        <title>A chromosome-scale assembly and high-density genetic map of the yellow drum (Nibea albiflora) genome.</title>
        <authorList>
            <person name="Xu D."/>
            <person name="Zhang W."/>
            <person name="Chen R."/>
            <person name="Tan P."/>
            <person name="Wang L."/>
            <person name="Song H."/>
            <person name="Tian L."/>
            <person name="Zhu Q."/>
            <person name="Wang B."/>
        </authorList>
    </citation>
    <scope>NUCLEOTIDE SEQUENCE</scope>
    <source>
        <strain evidence="1">ZJHYS-2018</strain>
    </source>
</reference>
<protein>
    <submittedName>
        <fullName evidence="1">Uncharacterized protein</fullName>
    </submittedName>
</protein>
<comment type="caution">
    <text evidence="1">The sequence shown here is derived from an EMBL/GenBank/DDBJ whole genome shotgun (WGS) entry which is preliminary data.</text>
</comment>
<organism evidence="1 2">
    <name type="scientific">Nibea albiflora</name>
    <name type="common">Yellow drum</name>
    <name type="synonym">Corvina albiflora</name>
    <dbReference type="NCBI Taxonomy" id="240163"/>
    <lineage>
        <taxon>Eukaryota</taxon>
        <taxon>Metazoa</taxon>
        <taxon>Chordata</taxon>
        <taxon>Craniata</taxon>
        <taxon>Vertebrata</taxon>
        <taxon>Euteleostomi</taxon>
        <taxon>Actinopterygii</taxon>
        <taxon>Neopterygii</taxon>
        <taxon>Teleostei</taxon>
        <taxon>Neoteleostei</taxon>
        <taxon>Acanthomorphata</taxon>
        <taxon>Eupercaria</taxon>
        <taxon>Sciaenidae</taxon>
        <taxon>Nibea</taxon>
    </lineage>
</organism>
<keyword evidence="2" id="KW-1185">Reference proteome</keyword>
<accession>A0ACB7EES0</accession>
<dbReference type="EMBL" id="CM024797">
    <property type="protein sequence ID" value="KAG8000316.1"/>
    <property type="molecule type" value="Genomic_DNA"/>
</dbReference>
<dbReference type="Proteomes" id="UP000805704">
    <property type="component" value="Chromosome 9"/>
</dbReference>
<proteinExistence type="predicted"/>
<gene>
    <name evidence="1" type="ORF">GBF38_002554</name>
</gene>